<gene>
    <name evidence="1" type="ORF">MEUPH1_LOCUS26117</name>
</gene>
<comment type="caution">
    <text evidence="1">The sequence shown here is derived from an EMBL/GenBank/DDBJ whole genome shotgun (WGS) entry which is preliminary data.</text>
</comment>
<proteinExistence type="predicted"/>
<dbReference type="EMBL" id="CARXXK010001024">
    <property type="protein sequence ID" value="CAI6372214.1"/>
    <property type="molecule type" value="Genomic_DNA"/>
</dbReference>
<keyword evidence="2" id="KW-1185">Reference proteome</keyword>
<dbReference type="AlphaFoldDB" id="A0AAV0XUB0"/>
<sequence length="109" mass="12557">MLLSINIFKNFPLLIKEMEKKDLNNMLTSKVFVFNLGMLYDVLNELSDLSLQLQKRDLGLAKAHNKIDRGAERSGLSEGRSSINCGAVRSIYMYNQFYQLLSTFITFIR</sequence>
<evidence type="ECO:0000313" key="2">
    <source>
        <dbReference type="Proteomes" id="UP001160148"/>
    </source>
</evidence>
<protein>
    <submittedName>
        <fullName evidence="1">Uncharacterized protein</fullName>
    </submittedName>
</protein>
<organism evidence="1 2">
    <name type="scientific">Macrosiphum euphorbiae</name>
    <name type="common">potato aphid</name>
    <dbReference type="NCBI Taxonomy" id="13131"/>
    <lineage>
        <taxon>Eukaryota</taxon>
        <taxon>Metazoa</taxon>
        <taxon>Ecdysozoa</taxon>
        <taxon>Arthropoda</taxon>
        <taxon>Hexapoda</taxon>
        <taxon>Insecta</taxon>
        <taxon>Pterygota</taxon>
        <taxon>Neoptera</taxon>
        <taxon>Paraneoptera</taxon>
        <taxon>Hemiptera</taxon>
        <taxon>Sternorrhyncha</taxon>
        <taxon>Aphidomorpha</taxon>
        <taxon>Aphidoidea</taxon>
        <taxon>Aphididae</taxon>
        <taxon>Macrosiphini</taxon>
        <taxon>Macrosiphum</taxon>
    </lineage>
</organism>
<dbReference type="Proteomes" id="UP001160148">
    <property type="component" value="Unassembled WGS sequence"/>
</dbReference>
<reference evidence="1 2" key="1">
    <citation type="submission" date="2023-01" db="EMBL/GenBank/DDBJ databases">
        <authorList>
            <person name="Whitehead M."/>
        </authorList>
    </citation>
    <scope>NUCLEOTIDE SEQUENCE [LARGE SCALE GENOMIC DNA]</scope>
</reference>
<accession>A0AAV0XUB0</accession>
<name>A0AAV0XUB0_9HEMI</name>
<evidence type="ECO:0000313" key="1">
    <source>
        <dbReference type="EMBL" id="CAI6372214.1"/>
    </source>
</evidence>